<comment type="caution">
    <text evidence="1">The sequence shown here is derived from an EMBL/GenBank/DDBJ whole genome shotgun (WGS) entry which is preliminary data.</text>
</comment>
<evidence type="ECO:0008006" key="3">
    <source>
        <dbReference type="Google" id="ProtNLM"/>
    </source>
</evidence>
<sequence length="314" mass="35769">MNLINRIIIAPKHFRANSIIDFINDCQDIYRLSNKNENGFLLDLGKVKECTMIGVLLIYKIIEFSIKNNCFNMPRYIIDLPFQEAMEKYGFTKLILTYLADKDVAEKEFANLKISVSDNFIIAPQALLRNDKYSSELLNKKYLPQIQQYYSFNDKAVTMIFLCFSEILLNFWEHAVDDTQSIIVANGNKSNIEIACVDNGKGVLTTLKLAGKEQKDNLSTLISAVKKGVTSKDLSNHMGYGLWIIDQIAAKTLGRFHLYSEGCYYFREFGKVKSGKCGHWQGTIVYLSIPLGKPVTLADIETPDDNNNLQIKWI</sequence>
<dbReference type="SUPFAM" id="SSF55874">
    <property type="entry name" value="ATPase domain of HSP90 chaperone/DNA topoisomerase II/histidine kinase"/>
    <property type="match status" value="1"/>
</dbReference>
<protein>
    <recommendedName>
        <fullName evidence="3">ATP-binding protein</fullName>
    </recommendedName>
</protein>
<dbReference type="Proteomes" id="UP001168552">
    <property type="component" value="Unassembled WGS sequence"/>
</dbReference>
<reference evidence="1" key="1">
    <citation type="submission" date="2023-06" db="EMBL/GenBank/DDBJ databases">
        <title>Cytophagales bacterium Strain LB-30, isolated from soil.</title>
        <authorList>
            <person name="Liu B."/>
        </authorList>
    </citation>
    <scope>NUCLEOTIDE SEQUENCE</scope>
    <source>
        <strain evidence="1">LB-30</strain>
    </source>
</reference>
<name>A0ABT8F3M1_9BACT</name>
<evidence type="ECO:0000313" key="1">
    <source>
        <dbReference type="EMBL" id="MDN4165040.1"/>
    </source>
</evidence>
<accession>A0ABT8F3M1</accession>
<dbReference type="RefSeq" id="WP_320003569.1">
    <property type="nucleotide sequence ID" value="NZ_JAUHJS010000003.1"/>
</dbReference>
<dbReference type="InterPro" id="IPR036890">
    <property type="entry name" value="HATPase_C_sf"/>
</dbReference>
<gene>
    <name evidence="1" type="ORF">QWY31_05970</name>
</gene>
<keyword evidence="2" id="KW-1185">Reference proteome</keyword>
<proteinExistence type="predicted"/>
<dbReference type="EMBL" id="JAUHJS010000003">
    <property type="protein sequence ID" value="MDN4165040.1"/>
    <property type="molecule type" value="Genomic_DNA"/>
</dbReference>
<evidence type="ECO:0000313" key="2">
    <source>
        <dbReference type="Proteomes" id="UP001168552"/>
    </source>
</evidence>
<dbReference type="Gene3D" id="3.30.565.10">
    <property type="entry name" value="Histidine kinase-like ATPase, C-terminal domain"/>
    <property type="match status" value="1"/>
</dbReference>
<organism evidence="1 2">
    <name type="scientific">Shiella aurantiaca</name>
    <dbReference type="NCBI Taxonomy" id="3058365"/>
    <lineage>
        <taxon>Bacteria</taxon>
        <taxon>Pseudomonadati</taxon>
        <taxon>Bacteroidota</taxon>
        <taxon>Cytophagia</taxon>
        <taxon>Cytophagales</taxon>
        <taxon>Shiellaceae</taxon>
        <taxon>Shiella</taxon>
    </lineage>
</organism>